<dbReference type="PANTHER" id="PTHR45931">
    <property type="entry name" value="SI:CH211-59O9.10"/>
    <property type="match status" value="1"/>
</dbReference>
<keyword evidence="1" id="KW-0479">Metal-binding</keyword>
<dbReference type="Pfam" id="PF13639">
    <property type="entry name" value="zf-RING_2"/>
    <property type="match status" value="1"/>
</dbReference>
<dbReference type="SMART" id="SM00184">
    <property type="entry name" value="RING"/>
    <property type="match status" value="1"/>
</dbReference>
<dbReference type="SUPFAM" id="SSF57850">
    <property type="entry name" value="RING/U-box"/>
    <property type="match status" value="1"/>
</dbReference>
<dbReference type="GO" id="GO:0006511">
    <property type="term" value="P:ubiquitin-dependent protein catabolic process"/>
    <property type="evidence" value="ECO:0007669"/>
    <property type="project" value="TreeGrafter"/>
</dbReference>
<accession>A0AAD9XHC2</accession>
<keyword evidence="2 4" id="KW-0863">Zinc-finger</keyword>
<feature type="domain" description="RING-type" evidence="5">
    <location>
        <begin position="168"/>
        <end position="211"/>
    </location>
</feature>
<evidence type="ECO:0000259" key="5">
    <source>
        <dbReference type="PROSITE" id="PS50089"/>
    </source>
</evidence>
<evidence type="ECO:0000256" key="3">
    <source>
        <dbReference type="ARBA" id="ARBA00022833"/>
    </source>
</evidence>
<dbReference type="GO" id="GO:0008270">
    <property type="term" value="F:zinc ion binding"/>
    <property type="evidence" value="ECO:0007669"/>
    <property type="project" value="UniProtKB-KW"/>
</dbReference>
<protein>
    <recommendedName>
        <fullName evidence="5">RING-type domain-containing protein</fullName>
    </recommendedName>
</protein>
<comment type="caution">
    <text evidence="6">The sequence shown here is derived from an EMBL/GenBank/DDBJ whole genome shotgun (WGS) entry which is preliminary data.</text>
</comment>
<dbReference type="Proteomes" id="UP001280121">
    <property type="component" value="Unassembled WGS sequence"/>
</dbReference>
<dbReference type="InterPro" id="IPR051834">
    <property type="entry name" value="RING_finger_E3_ligase"/>
</dbReference>
<keyword evidence="7" id="KW-1185">Reference proteome</keyword>
<keyword evidence="3" id="KW-0862">Zinc</keyword>
<dbReference type="CDD" id="cd16454">
    <property type="entry name" value="RING-H2_PA-TM-RING"/>
    <property type="match status" value="1"/>
</dbReference>
<sequence>MPVNRFFSFFVEETTTTFLPNPPQPPVCDVHVTLNHRFWGLFRSASSSSVVIVQNTEDPLPPIRIPLSLHASSLVCNLHILNAVSGFNLDRRLRDFLSRNMTRASVELSCGDHVGFRLVACVEILTVDEPDEWSENRLMKRLASRVVIDKLLRQKRVINDDENRVGPCAVCLEGFSSGGADLIITLPCSHVFHQSCICRWLEEQNKCPMCRRGIQCDDLDLDLDFVFLLDVR</sequence>
<dbReference type="EMBL" id="JANJYI010000002">
    <property type="protein sequence ID" value="KAK2659211.1"/>
    <property type="molecule type" value="Genomic_DNA"/>
</dbReference>
<proteinExistence type="predicted"/>
<dbReference type="InterPro" id="IPR013083">
    <property type="entry name" value="Znf_RING/FYVE/PHD"/>
</dbReference>
<dbReference type="GO" id="GO:0005634">
    <property type="term" value="C:nucleus"/>
    <property type="evidence" value="ECO:0007669"/>
    <property type="project" value="TreeGrafter"/>
</dbReference>
<dbReference type="PROSITE" id="PS50089">
    <property type="entry name" value="ZF_RING_2"/>
    <property type="match status" value="1"/>
</dbReference>
<dbReference type="Gene3D" id="3.30.40.10">
    <property type="entry name" value="Zinc/RING finger domain, C3HC4 (zinc finger)"/>
    <property type="match status" value="1"/>
</dbReference>
<name>A0AAD9XHC2_9ROSI</name>
<dbReference type="InterPro" id="IPR001841">
    <property type="entry name" value="Znf_RING"/>
</dbReference>
<dbReference type="GO" id="GO:0061630">
    <property type="term" value="F:ubiquitin protein ligase activity"/>
    <property type="evidence" value="ECO:0007669"/>
    <property type="project" value="TreeGrafter"/>
</dbReference>
<dbReference type="AlphaFoldDB" id="A0AAD9XHC2"/>
<reference evidence="6" key="1">
    <citation type="journal article" date="2023" name="Plant J.">
        <title>Genome sequences and population genomics provide insights into the demographic history, inbreeding, and mutation load of two 'living fossil' tree species of Dipteronia.</title>
        <authorList>
            <person name="Feng Y."/>
            <person name="Comes H.P."/>
            <person name="Chen J."/>
            <person name="Zhu S."/>
            <person name="Lu R."/>
            <person name="Zhang X."/>
            <person name="Li P."/>
            <person name="Qiu J."/>
            <person name="Olsen K.M."/>
            <person name="Qiu Y."/>
        </authorList>
    </citation>
    <scope>NUCLEOTIDE SEQUENCE</scope>
    <source>
        <strain evidence="6">KIB01</strain>
    </source>
</reference>
<gene>
    <name evidence="6" type="ORF">Ddye_005744</name>
</gene>
<dbReference type="PANTHER" id="PTHR45931:SF16">
    <property type="entry name" value="RING_U-BOX SUPERFAMILY PROTEIN"/>
    <property type="match status" value="1"/>
</dbReference>
<evidence type="ECO:0000313" key="6">
    <source>
        <dbReference type="EMBL" id="KAK2659211.1"/>
    </source>
</evidence>
<evidence type="ECO:0000256" key="4">
    <source>
        <dbReference type="PROSITE-ProRule" id="PRU00175"/>
    </source>
</evidence>
<evidence type="ECO:0000256" key="1">
    <source>
        <dbReference type="ARBA" id="ARBA00022723"/>
    </source>
</evidence>
<evidence type="ECO:0000256" key="2">
    <source>
        <dbReference type="ARBA" id="ARBA00022771"/>
    </source>
</evidence>
<organism evidence="6 7">
    <name type="scientific">Dipteronia dyeriana</name>
    <dbReference type="NCBI Taxonomy" id="168575"/>
    <lineage>
        <taxon>Eukaryota</taxon>
        <taxon>Viridiplantae</taxon>
        <taxon>Streptophyta</taxon>
        <taxon>Embryophyta</taxon>
        <taxon>Tracheophyta</taxon>
        <taxon>Spermatophyta</taxon>
        <taxon>Magnoliopsida</taxon>
        <taxon>eudicotyledons</taxon>
        <taxon>Gunneridae</taxon>
        <taxon>Pentapetalae</taxon>
        <taxon>rosids</taxon>
        <taxon>malvids</taxon>
        <taxon>Sapindales</taxon>
        <taxon>Sapindaceae</taxon>
        <taxon>Hippocastanoideae</taxon>
        <taxon>Acereae</taxon>
        <taxon>Dipteronia</taxon>
    </lineage>
</organism>
<evidence type="ECO:0000313" key="7">
    <source>
        <dbReference type="Proteomes" id="UP001280121"/>
    </source>
</evidence>